<dbReference type="Proteomes" id="UP000549009">
    <property type="component" value="Unassembled WGS sequence"/>
</dbReference>
<evidence type="ECO:0000259" key="5">
    <source>
        <dbReference type="Pfam" id="PF08669"/>
    </source>
</evidence>
<dbReference type="InterPro" id="IPR029043">
    <property type="entry name" value="GcvT/YgfZ_C"/>
</dbReference>
<evidence type="ECO:0000313" key="8">
    <source>
        <dbReference type="Proteomes" id="UP000549009"/>
    </source>
</evidence>
<dbReference type="Gene3D" id="3.50.50.60">
    <property type="entry name" value="FAD/NAD(P)-binding domain"/>
    <property type="match status" value="1"/>
</dbReference>
<feature type="compositionally biased region" description="Basic residues" evidence="2">
    <location>
        <begin position="34"/>
        <end position="45"/>
    </location>
</feature>
<dbReference type="PANTHER" id="PTHR43757">
    <property type="entry name" value="AMINOMETHYLTRANSFERASE"/>
    <property type="match status" value="1"/>
</dbReference>
<dbReference type="Gene3D" id="2.40.30.110">
    <property type="entry name" value="Aminomethyltransferase beta-barrel domains"/>
    <property type="match status" value="1"/>
</dbReference>
<reference evidence="7 8" key="1">
    <citation type="submission" date="2020-08" db="EMBL/GenBank/DDBJ databases">
        <title>Genomic Encyclopedia of Type Strains, Phase III (KMG-III): the genomes of soil and plant-associated and newly described type strains.</title>
        <authorList>
            <person name="Whitman W."/>
        </authorList>
    </citation>
    <scope>NUCLEOTIDE SEQUENCE [LARGE SCALE GENOMIC DNA]</scope>
    <source>
        <strain evidence="7 8">CECT 3146</strain>
    </source>
</reference>
<comment type="similarity">
    <text evidence="1">Belongs to the GcvT family.</text>
</comment>
<evidence type="ECO:0000259" key="6">
    <source>
        <dbReference type="Pfam" id="PF16350"/>
    </source>
</evidence>
<comment type="caution">
    <text evidence="7">The sequence shown here is derived from an EMBL/GenBank/DDBJ whole genome shotgun (WGS) entry which is preliminary data.</text>
</comment>
<accession>A0A7W8EUB9</accession>
<evidence type="ECO:0000256" key="2">
    <source>
        <dbReference type="SAM" id="MobiDB-lite"/>
    </source>
</evidence>
<dbReference type="SUPFAM" id="SSF101790">
    <property type="entry name" value="Aminomethyltransferase beta-barrel domain"/>
    <property type="match status" value="1"/>
</dbReference>
<keyword evidence="8" id="KW-1185">Reference proteome</keyword>
<feature type="domain" description="FAD dependent oxidoreductase" evidence="3">
    <location>
        <begin position="48"/>
        <end position="420"/>
    </location>
</feature>
<dbReference type="InterPro" id="IPR032503">
    <property type="entry name" value="FAO_M"/>
</dbReference>
<evidence type="ECO:0000313" key="7">
    <source>
        <dbReference type="EMBL" id="MBB5105702.1"/>
    </source>
</evidence>
<feature type="compositionally biased region" description="Basic and acidic residues" evidence="2">
    <location>
        <begin position="22"/>
        <end position="33"/>
    </location>
</feature>
<protein>
    <submittedName>
        <fullName evidence="7">Glycine cleavage system aminomethyltransferase T/glycine/D-amino acid oxidase-like deaminating enzyme</fullName>
    </submittedName>
</protein>
<dbReference type="InterPro" id="IPR006076">
    <property type="entry name" value="FAD-dep_OxRdtase"/>
</dbReference>
<dbReference type="Gene3D" id="3.30.70.1400">
    <property type="entry name" value="Aminomethyltransferase beta-barrel domains"/>
    <property type="match status" value="1"/>
</dbReference>
<evidence type="ECO:0000256" key="1">
    <source>
        <dbReference type="ARBA" id="ARBA00008609"/>
    </source>
</evidence>
<feature type="region of interest" description="Disordered" evidence="2">
    <location>
        <begin position="775"/>
        <end position="795"/>
    </location>
</feature>
<dbReference type="SUPFAM" id="SSF54373">
    <property type="entry name" value="FAD-linked reductases, C-terminal domain"/>
    <property type="match status" value="1"/>
</dbReference>
<keyword evidence="7" id="KW-0808">Transferase</keyword>
<dbReference type="Pfam" id="PF01266">
    <property type="entry name" value="DAO"/>
    <property type="match status" value="1"/>
</dbReference>
<evidence type="ECO:0000259" key="3">
    <source>
        <dbReference type="Pfam" id="PF01266"/>
    </source>
</evidence>
<dbReference type="InterPro" id="IPR036188">
    <property type="entry name" value="FAD/NAD-bd_sf"/>
</dbReference>
<dbReference type="AlphaFoldDB" id="A0A7W8EUB9"/>
<dbReference type="SUPFAM" id="SSF51905">
    <property type="entry name" value="FAD/NAD(P)-binding domain"/>
    <property type="match status" value="1"/>
</dbReference>
<feature type="domain" description="GCVT N-terminal" evidence="4">
    <location>
        <begin position="480"/>
        <end position="757"/>
    </location>
</feature>
<dbReference type="Pfam" id="PF16350">
    <property type="entry name" value="FAO_M"/>
    <property type="match status" value="1"/>
</dbReference>
<dbReference type="InterPro" id="IPR006222">
    <property type="entry name" value="GCVT_N"/>
</dbReference>
<feature type="region of interest" description="Disordered" evidence="2">
    <location>
        <begin position="1"/>
        <end position="47"/>
    </location>
</feature>
<gene>
    <name evidence="7" type="ORF">FHS40_004797</name>
</gene>
<dbReference type="GO" id="GO:0008168">
    <property type="term" value="F:methyltransferase activity"/>
    <property type="evidence" value="ECO:0007669"/>
    <property type="project" value="UniProtKB-KW"/>
</dbReference>
<dbReference type="Gene3D" id="3.30.1360.120">
    <property type="entry name" value="Probable tRNA modification gtpase trme, domain 1"/>
    <property type="match status" value="1"/>
</dbReference>
<name>A0A7W8EUB9_STRST</name>
<dbReference type="Pfam" id="PF01571">
    <property type="entry name" value="GCV_T"/>
    <property type="match status" value="1"/>
</dbReference>
<proteinExistence type="inferred from homology"/>
<dbReference type="GO" id="GO:0032259">
    <property type="term" value="P:methylation"/>
    <property type="evidence" value="ECO:0007669"/>
    <property type="project" value="UniProtKB-KW"/>
</dbReference>
<dbReference type="EMBL" id="JACHJD010000008">
    <property type="protein sequence ID" value="MBB5105702.1"/>
    <property type="molecule type" value="Genomic_DNA"/>
</dbReference>
<keyword evidence="7" id="KW-0489">Methyltransferase</keyword>
<dbReference type="InterPro" id="IPR013977">
    <property type="entry name" value="GcvT_C"/>
</dbReference>
<dbReference type="InterPro" id="IPR028896">
    <property type="entry name" value="GcvT/YgfZ/DmdA"/>
</dbReference>
<dbReference type="PANTHER" id="PTHR43757:SF2">
    <property type="entry name" value="AMINOMETHYLTRANSFERASE, MITOCHONDRIAL"/>
    <property type="match status" value="1"/>
</dbReference>
<dbReference type="Pfam" id="PF08669">
    <property type="entry name" value="GCV_T_C"/>
    <property type="match status" value="1"/>
</dbReference>
<dbReference type="SUPFAM" id="SSF103025">
    <property type="entry name" value="Folate-binding domain"/>
    <property type="match status" value="1"/>
</dbReference>
<sequence length="880" mass="96302">MTPPQDRPQDRPGYRPGYRPDALSEDRPQDHSRGPRIPRRPRSPRGPRVVVIGAGIVGCSLADELTARGWSDVTVLEQGPLPAPGGSTSHAPGLVFQTSPSKTLSEFAAYTVRKFTSLTVDGLPCFHPVGGLELATTPERWADLRRKAGLAASWGVRARLVGPERCAELWPLLDSGQVLGGLHTPDDGIARAVAACRAQIDRAARRGARFLDRHTVTGVERAGGRVTGVVTDRGTFPADHVVSAAGFWGPVIGRMAGVDVPLQPLAHQYAKTRPLPELAGLNDPRTEASRPILRFQDRDLYFREHTDRIGIGSYAHRPLPVDPFTVDSYDEAAARGRTVPAMPSARPFTEEDFAPSWQDCCGLLPALKESAVDEGFNGVFSFTPDGMPLLGQSPALRGFWLAEAVWVTHSAGVAKAVAEWMVDGRPSTDIHDCDLTRFEDAQRSPAYVARRGAQQFVEVYDVIHPQQPIDQPRPLRVSPFYARQLQLGAVFLEGGGWERPHWYEANTPLTAGLELPARDAWSARHWSPIAAAEARATRERVALYDMTPLRRLEVTGPGAPAFLQRMTSNNLHKKPGSVTYTLLLDEAGGIRSDLTVARLAPDHFQVGANSPADLSWLLWHAPDDVHIRDITQGTCCVGVWGPRARALVQPLTHDDFSHAAFGYFKARRTYIGDVPVTALRLSYVGELGWELYTTADLGLRLWDTLWDAGRDLGVVAAGRSAFASLRLEKGYRAWGQDMTTEHDPYEAGLGFAVREDKGDFVGRTALLERRTALREHPVPPSQRRTALPERAPGPRRLTPLLLNDPAAVVLGKEPVYVDGTAAGYVTSAAYGYTLGRCVAYAWLPPLPAGAPAHIEYFGERLPATVADEPLFDPEMTRIRC</sequence>
<dbReference type="Gene3D" id="3.30.9.10">
    <property type="entry name" value="D-Amino Acid Oxidase, subunit A, domain 2"/>
    <property type="match status" value="1"/>
</dbReference>
<evidence type="ECO:0000259" key="4">
    <source>
        <dbReference type="Pfam" id="PF01571"/>
    </source>
</evidence>
<dbReference type="InterPro" id="IPR027266">
    <property type="entry name" value="TrmE/GcvT-like"/>
</dbReference>
<feature type="domain" description="Aminomethyltransferase C-terminal" evidence="5">
    <location>
        <begin position="795"/>
        <end position="872"/>
    </location>
</feature>
<organism evidence="7 8">
    <name type="scientific">Streptomyces spectabilis</name>
    <dbReference type="NCBI Taxonomy" id="68270"/>
    <lineage>
        <taxon>Bacteria</taxon>
        <taxon>Bacillati</taxon>
        <taxon>Actinomycetota</taxon>
        <taxon>Actinomycetes</taxon>
        <taxon>Kitasatosporales</taxon>
        <taxon>Streptomycetaceae</taxon>
        <taxon>Streptomyces</taxon>
    </lineage>
</organism>
<feature type="domain" description="FAD dependent oxidoreductase central" evidence="6">
    <location>
        <begin position="423"/>
        <end position="478"/>
    </location>
</feature>